<evidence type="ECO:0000313" key="3">
    <source>
        <dbReference type="Proteomes" id="UP000248349"/>
    </source>
</evidence>
<sequence>MPETIEANFSETKTAPSMATTGTISDPLSLSSSVLKQVTVSVMLRRYLEAPASEDPYYPPFYGREAREVHRSQLERKLTEAEAVLGKKSKRAFEVLHRSLFHSESLPSPQLSATIPLPTHEPRLTQVPATTPASTILEILLREGGLIVEQIVNHSVLDAVQDELQPRIRAKRHTGGAFSANAR</sequence>
<dbReference type="GeneID" id="37078285"/>
<feature type="compositionally biased region" description="Polar residues" evidence="1">
    <location>
        <begin position="7"/>
        <end position="20"/>
    </location>
</feature>
<dbReference type="Proteomes" id="UP000248349">
    <property type="component" value="Unassembled WGS sequence"/>
</dbReference>
<protein>
    <submittedName>
        <fullName evidence="2">Uncharacterized protein</fullName>
    </submittedName>
</protein>
<accession>A0A318ZT13</accession>
<keyword evidence="3" id="KW-1185">Reference proteome</keyword>
<dbReference type="EMBL" id="KZ821218">
    <property type="protein sequence ID" value="PYH49784.1"/>
    <property type="molecule type" value="Genomic_DNA"/>
</dbReference>
<organism evidence="2 3">
    <name type="scientific">Aspergillus saccharolyticus JOP 1030-1</name>
    <dbReference type="NCBI Taxonomy" id="1450539"/>
    <lineage>
        <taxon>Eukaryota</taxon>
        <taxon>Fungi</taxon>
        <taxon>Dikarya</taxon>
        <taxon>Ascomycota</taxon>
        <taxon>Pezizomycotina</taxon>
        <taxon>Eurotiomycetes</taxon>
        <taxon>Eurotiomycetidae</taxon>
        <taxon>Eurotiales</taxon>
        <taxon>Aspergillaceae</taxon>
        <taxon>Aspergillus</taxon>
        <taxon>Aspergillus subgen. Circumdati</taxon>
    </lineage>
</organism>
<dbReference type="RefSeq" id="XP_025435766.1">
    <property type="nucleotide sequence ID" value="XM_025577056.1"/>
</dbReference>
<name>A0A318ZT13_9EURO</name>
<dbReference type="AlphaFoldDB" id="A0A318ZT13"/>
<evidence type="ECO:0000256" key="1">
    <source>
        <dbReference type="SAM" id="MobiDB-lite"/>
    </source>
</evidence>
<gene>
    <name evidence="2" type="ORF">BP01DRAFT_378395</name>
</gene>
<evidence type="ECO:0000313" key="2">
    <source>
        <dbReference type="EMBL" id="PYH49784.1"/>
    </source>
</evidence>
<proteinExistence type="predicted"/>
<feature type="region of interest" description="Disordered" evidence="1">
    <location>
        <begin position="1"/>
        <end position="20"/>
    </location>
</feature>
<dbReference type="Gene3D" id="2.60.120.620">
    <property type="entry name" value="q2cbj1_9rhob like domain"/>
    <property type="match status" value="1"/>
</dbReference>
<reference evidence="2 3" key="1">
    <citation type="submission" date="2016-12" db="EMBL/GenBank/DDBJ databases">
        <title>The genomes of Aspergillus section Nigri reveals drivers in fungal speciation.</title>
        <authorList>
            <consortium name="DOE Joint Genome Institute"/>
            <person name="Vesth T.C."/>
            <person name="Nybo J."/>
            <person name="Theobald S."/>
            <person name="Brandl J."/>
            <person name="Frisvad J.C."/>
            <person name="Nielsen K.F."/>
            <person name="Lyhne E.K."/>
            <person name="Kogle M.E."/>
            <person name="Kuo A."/>
            <person name="Riley R."/>
            <person name="Clum A."/>
            <person name="Nolan M."/>
            <person name="Lipzen A."/>
            <person name="Salamov A."/>
            <person name="Henrissat B."/>
            <person name="Wiebenga A."/>
            <person name="De Vries R.P."/>
            <person name="Grigoriev I.V."/>
            <person name="Mortensen U.H."/>
            <person name="Andersen M.R."/>
            <person name="Baker S.E."/>
        </authorList>
    </citation>
    <scope>NUCLEOTIDE SEQUENCE [LARGE SCALE GENOMIC DNA]</scope>
    <source>
        <strain evidence="2 3">JOP 1030-1</strain>
    </source>
</reference>